<evidence type="ECO:0008006" key="6">
    <source>
        <dbReference type="Google" id="ProtNLM"/>
    </source>
</evidence>
<organism evidence="2 5">
    <name type="scientific">Halanaeroarchaeum sulfurireducens</name>
    <dbReference type="NCBI Taxonomy" id="1604004"/>
    <lineage>
        <taxon>Archaea</taxon>
        <taxon>Methanobacteriati</taxon>
        <taxon>Methanobacteriota</taxon>
        <taxon>Stenosarchaea group</taxon>
        <taxon>Halobacteria</taxon>
        <taxon>Halobacteriales</taxon>
        <taxon>Halobacteriaceae</taxon>
        <taxon>Halanaeroarchaeum</taxon>
    </lineage>
</organism>
<dbReference type="KEGG" id="hsf:HLASA_1506"/>
<name>A0A0F7PF99_9EURY</name>
<proteinExistence type="predicted"/>
<reference evidence="2 5" key="1">
    <citation type="journal article" date="2015" name="ISME J.">
        <title>Elemental sulfur and acetate can support life of a novel strictly anaerobic haloarchaeon.</title>
        <authorList>
            <person name="Sorokin D.Y."/>
            <person name="Kublanov I.V."/>
            <person name="Gavrilov S.N."/>
            <person name="Rojo D."/>
            <person name="Roman P."/>
            <person name="Golyshin P.N."/>
            <person name="Slepak V.Z."/>
            <person name="Smedile F."/>
            <person name="Ferrer M."/>
            <person name="Messina E."/>
            <person name="La Cono V."/>
            <person name="Yakimov M.M."/>
        </authorList>
    </citation>
    <scope>NUCLEOTIDE SEQUENCE [LARGE SCALE GENOMIC DNA]</scope>
    <source>
        <strain evidence="2 5">HSR2</strain>
    </source>
</reference>
<dbReference type="Pfam" id="PF04018">
    <property type="entry name" value="VCA0040-like"/>
    <property type="match status" value="1"/>
</dbReference>
<sequence length="311" mass="31355">MTDARELLTVYLKGFAMGAADAVPGVSGGTIALITGIYDRLVGAIAALDVAGARGLLRDVVGSRDPAARRSAIRRASVMDLPFLIVLGVGVVTAALTAANVIEWAVGAHAGPTYAFFFGLIVASVIVLRGELVLTSPAGWAVALVGFGLAYLVSGLSGGAIGSGPVVLFLSGVIGISAMVLPGISGSLILLTLGQYETIVGAVDALTAAAFALDPGLAVAPLTTLLVFATGALVGILSFARIVAWALTHHRVQTMTFLVALMVGALRAPGDRVLAATPEWTPVVAGGLVGWAVLGAVAVLGLDAMTDEITY</sequence>
<dbReference type="RefSeq" id="WP_235272135.1">
    <property type="nucleotide sequence ID" value="NZ_CP008874.1"/>
</dbReference>
<evidence type="ECO:0000313" key="4">
    <source>
        <dbReference type="Proteomes" id="UP000060390"/>
    </source>
</evidence>
<dbReference type="PANTHER" id="PTHR37308">
    <property type="entry name" value="INTEGRAL MEMBRANE PROTEIN"/>
    <property type="match status" value="1"/>
</dbReference>
<feature type="transmembrane region" description="Helical" evidence="1">
    <location>
        <begin position="219"/>
        <end position="240"/>
    </location>
</feature>
<reference evidence="3 4" key="3">
    <citation type="journal article" date="2016" name="Stand. Genomic Sci.">
        <title>Complete genome sequence of 'Halanaeroarchaeum sulfurireducens' M27-SA2, a sulfur-reducing and acetate-oxidizing haloarchaeon from the deep-sea hypersaline anoxic lake Medee.</title>
        <authorList>
            <person name="Messina E."/>
            <person name="Sorokin D.Y."/>
            <person name="Kublanov I.V."/>
            <person name="Toshchakov S."/>
            <person name="Lopatina A."/>
            <person name="Arcadi E."/>
            <person name="Smedile F."/>
            <person name="La Spada G."/>
            <person name="La Cono V."/>
            <person name="Yakimov M.M."/>
        </authorList>
    </citation>
    <scope>NUCLEOTIDE SEQUENCE [LARGE SCALE GENOMIC DNA]</scope>
    <source>
        <strain evidence="3 4">M27-SA2</strain>
    </source>
</reference>
<evidence type="ECO:0000256" key="1">
    <source>
        <dbReference type="SAM" id="Phobius"/>
    </source>
</evidence>
<dbReference type="GeneID" id="26010848"/>
<feature type="transmembrane region" description="Helical" evidence="1">
    <location>
        <begin position="167"/>
        <end position="191"/>
    </location>
</feature>
<keyword evidence="1" id="KW-0472">Membrane</keyword>
<dbReference type="PANTHER" id="PTHR37308:SF1">
    <property type="entry name" value="POLYPRENYL-PHOSPHATE TRANSPORTER"/>
    <property type="match status" value="1"/>
</dbReference>
<dbReference type="EMBL" id="CP008874">
    <property type="protein sequence ID" value="AKH97998.1"/>
    <property type="molecule type" value="Genomic_DNA"/>
</dbReference>
<dbReference type="EMBL" id="CP011564">
    <property type="protein sequence ID" value="ALG82392.1"/>
    <property type="molecule type" value="Genomic_DNA"/>
</dbReference>
<dbReference type="InterPro" id="IPR007163">
    <property type="entry name" value="VCA0040-like"/>
</dbReference>
<protein>
    <recommendedName>
        <fullName evidence="6">DUF368 domain-containing protein</fullName>
    </recommendedName>
</protein>
<dbReference type="Proteomes" id="UP000069906">
    <property type="component" value="Chromosome"/>
</dbReference>
<gene>
    <name evidence="3" type="ORF">HLASA_1506</name>
    <name evidence="2" type="ORF">HLASF_1519</name>
</gene>
<evidence type="ECO:0000313" key="5">
    <source>
        <dbReference type="Proteomes" id="UP000069906"/>
    </source>
</evidence>
<dbReference type="Proteomes" id="UP000060390">
    <property type="component" value="Chromosome"/>
</dbReference>
<keyword evidence="1" id="KW-0812">Transmembrane</keyword>
<dbReference type="HOGENOM" id="CLU_055621_0_0_2"/>
<keyword evidence="5" id="KW-1185">Reference proteome</keyword>
<feature type="transmembrane region" description="Helical" evidence="1">
    <location>
        <begin position="81"/>
        <end position="102"/>
    </location>
</feature>
<accession>A0A0F7PF99</accession>
<evidence type="ECO:0000313" key="2">
    <source>
        <dbReference type="EMBL" id="AKH97998.1"/>
    </source>
</evidence>
<feature type="transmembrane region" description="Helical" evidence="1">
    <location>
        <begin position="280"/>
        <end position="302"/>
    </location>
</feature>
<evidence type="ECO:0000313" key="3">
    <source>
        <dbReference type="EMBL" id="ALG82392.1"/>
    </source>
</evidence>
<feature type="transmembrane region" description="Helical" evidence="1">
    <location>
        <begin position="252"/>
        <end position="268"/>
    </location>
</feature>
<reference evidence="4" key="2">
    <citation type="submission" date="2015-05" db="EMBL/GenBank/DDBJ databases">
        <title>Complete genome sequence of Halanaeroarchaeum sulfurireducens type strain M27-SA2, a sulfate-reducer haloarchaeon from marine anoxic lake Medee.</title>
        <authorList>
            <person name="Messina E."/>
            <person name="Kublanov I.V."/>
            <person name="Toshchakov S."/>
            <person name="Arcadi E."/>
            <person name="La Spada G."/>
            <person name="La Cono V."/>
            <person name="Yakimov M.M."/>
        </authorList>
    </citation>
    <scope>NUCLEOTIDE SEQUENCE [LARGE SCALE GENOMIC DNA]</scope>
    <source>
        <strain evidence="4">M27-SA2</strain>
    </source>
</reference>
<dbReference type="STRING" id="1604004.HLASA_1506"/>
<dbReference type="KEGG" id="hsu:HLASF_1519"/>
<keyword evidence="1" id="KW-1133">Transmembrane helix</keyword>
<feature type="transmembrane region" description="Helical" evidence="1">
    <location>
        <begin position="140"/>
        <end position="161"/>
    </location>
</feature>
<feature type="transmembrane region" description="Helical" evidence="1">
    <location>
        <begin position="196"/>
        <end position="213"/>
    </location>
</feature>
<feature type="transmembrane region" description="Helical" evidence="1">
    <location>
        <begin position="108"/>
        <end position="128"/>
    </location>
</feature>
<dbReference type="AlphaFoldDB" id="A0A0F7PF99"/>